<dbReference type="RefSeq" id="WP_146489241.1">
    <property type="nucleotide sequence ID" value="NZ_VIGX01000026.1"/>
</dbReference>
<comment type="caution">
    <text evidence="1">The sequence shown here is derived from an EMBL/GenBank/DDBJ whole genome shotgun (WGS) entry which is preliminary data.</text>
</comment>
<dbReference type="Proteomes" id="UP000319375">
    <property type="component" value="Unassembled WGS sequence"/>
</dbReference>
<protein>
    <submittedName>
        <fullName evidence="1">Uncharacterized protein</fullName>
    </submittedName>
</protein>
<reference evidence="1 2" key="1">
    <citation type="submission" date="2019-06" db="EMBL/GenBank/DDBJ databases">
        <title>Tsukamurella conjunctivitidis sp. nov., Tsukamurella assacharolytica sp. nov. and Tsukamurella sputae sp. nov. isolated from patients with conjunctivitis, bacteraemia (lymphoma) and respiratory infection (sputum) in Hong Kong.</title>
        <authorList>
            <person name="Teng J.L.L."/>
            <person name="Lee H.H."/>
            <person name="Fong J.Y.H."/>
            <person name="Fok K.M.N."/>
            <person name="Lau S.K.P."/>
            <person name="Woo P.C.Y."/>
        </authorList>
    </citation>
    <scope>NUCLEOTIDE SEQUENCE [LARGE SCALE GENOMIC DNA]</scope>
    <source>
        <strain evidence="1 2">HKU72</strain>
    </source>
</reference>
<evidence type="ECO:0000313" key="2">
    <source>
        <dbReference type="Proteomes" id="UP000319375"/>
    </source>
</evidence>
<name>A0A5C5RR79_9ACTN</name>
<dbReference type="EMBL" id="VIGX01000026">
    <property type="protein sequence ID" value="TWS25566.1"/>
    <property type="molecule type" value="Genomic_DNA"/>
</dbReference>
<dbReference type="AlphaFoldDB" id="A0A5C5RR79"/>
<sequence>MTAFTIRRLHPDILAIDDGTRAWTATVDPDRSVRRIANATSGRALKLDGPLGKRITAAVHDWLVECAEQLPAALDEYVRTLTDSTEVIPRLDAWDRCKQLGANRYDYDRARRRAEGIAS</sequence>
<organism evidence="1 2">
    <name type="scientific">Tsukamurella conjunctivitidis</name>
    <dbReference type="NCBI Taxonomy" id="2592068"/>
    <lineage>
        <taxon>Bacteria</taxon>
        <taxon>Bacillati</taxon>
        <taxon>Actinomycetota</taxon>
        <taxon>Actinomycetes</taxon>
        <taxon>Mycobacteriales</taxon>
        <taxon>Tsukamurellaceae</taxon>
        <taxon>Tsukamurella</taxon>
    </lineage>
</organism>
<gene>
    <name evidence="1" type="ORF">FK530_22875</name>
</gene>
<evidence type="ECO:0000313" key="1">
    <source>
        <dbReference type="EMBL" id="TWS25566.1"/>
    </source>
</evidence>
<keyword evidence="2" id="KW-1185">Reference proteome</keyword>
<accession>A0A5C5RR79</accession>
<proteinExistence type="predicted"/>